<evidence type="ECO:0000313" key="2">
    <source>
        <dbReference type="Proteomes" id="UP000001017"/>
    </source>
</evidence>
<proteinExistence type="predicted"/>
<reference evidence="1 2" key="2">
    <citation type="journal article" date="2000" name="Proc. Natl. Acad. Sci. U.S.A.">
        <title>Archaeal adaptation to higher temperatures revealed by genomic sequence of Thermoplasma volcanium.</title>
        <authorList>
            <person name="Kawashima T."/>
            <person name="Amano N."/>
            <person name="Koike H."/>
            <person name="Makino S."/>
            <person name="Higuchi S."/>
            <person name="Kawashima-Ohya Y."/>
            <person name="Watanabe K."/>
            <person name="Yamazaki M."/>
            <person name="Kanehori K."/>
            <person name="Kawamoto T."/>
            <person name="Nunoshiba T."/>
            <person name="Yamamoto Y."/>
            <person name="Aramaki H."/>
            <person name="Makino K."/>
            <person name="Suzuki M."/>
        </authorList>
    </citation>
    <scope>NUCLEOTIDE SEQUENCE [LARGE SCALE GENOMIC DNA]</scope>
    <source>
        <strain evidence="2">ATCC 51530 / DSM 4299 / JCM 9571 / NBRC 15438 / GSS1</strain>
    </source>
</reference>
<keyword evidence="2" id="KW-1185">Reference proteome</keyword>
<dbReference type="EMBL" id="BA000011">
    <property type="protein sequence ID" value="BAB60342.1"/>
    <property type="molecule type" value="Genomic_DNA"/>
</dbReference>
<organism evidence="1 2">
    <name type="scientific">Thermoplasma volcanium (strain ATCC 51530 / DSM 4299 / JCM 9571 / NBRC 15438 / GSS1)</name>
    <dbReference type="NCBI Taxonomy" id="273116"/>
    <lineage>
        <taxon>Archaea</taxon>
        <taxon>Methanobacteriati</taxon>
        <taxon>Thermoplasmatota</taxon>
        <taxon>Thermoplasmata</taxon>
        <taxon>Thermoplasmatales</taxon>
        <taxon>Thermoplasmataceae</taxon>
        <taxon>Thermoplasma</taxon>
    </lineage>
</organism>
<name>Q979G1_THEVO</name>
<evidence type="ECO:0000313" key="1">
    <source>
        <dbReference type="EMBL" id="BAB60342.1"/>
    </source>
</evidence>
<dbReference type="AlphaFoldDB" id="Q979G1"/>
<reference evidence="1 2" key="1">
    <citation type="journal article" date="1999" name="Proc. Jpn. Acad.">
        <title>Determination of the complete genomic DNA sequence of Thermoplasma volvanium GSS1.</title>
        <authorList>
            <person name="Kawashima T."/>
            <person name="Yamamoto Y."/>
            <person name="Aramaki H."/>
            <person name="Nunoshiba T."/>
            <person name="Kawamoto T."/>
            <person name="Watanabe K."/>
            <person name="Yamazaki M."/>
            <person name="Kanehori K."/>
            <person name="Amano N."/>
            <person name="Ohya Y."/>
            <person name="Makino K."/>
            <person name="Suzuki M."/>
        </authorList>
    </citation>
    <scope>NUCLEOTIDE SEQUENCE [LARGE SCALE GENOMIC DNA]</scope>
    <source>
        <strain evidence="2">ATCC 51530 / DSM 4299 / JCM 9571 / NBRC 15438 / GSS1</strain>
    </source>
</reference>
<accession>Q979G1</accession>
<gene>
    <name evidence="1" type="ORF">TVG1229743</name>
</gene>
<dbReference type="HOGENOM" id="CLU_2821131_0_0_2"/>
<dbReference type="KEGG" id="tvo:TVG1229743"/>
<dbReference type="PaxDb" id="273116-14325438"/>
<sequence>MMNEDHEMVRVDSYIVYICVCYKAITQNIPPSDKLKDIMYEFTGMVNFMLNIIVDKNIISRYSLSK</sequence>
<dbReference type="Proteomes" id="UP000001017">
    <property type="component" value="Chromosome"/>
</dbReference>
<protein>
    <submittedName>
        <fullName evidence="1">TVG1229743 protein</fullName>
    </submittedName>
</protein>